<keyword evidence="6" id="KW-0694">RNA-binding</keyword>
<accession>A0ABM8FI70</accession>
<reference evidence="10 11" key="1">
    <citation type="submission" date="2023-03" db="EMBL/GenBank/DDBJ databases">
        <title>Description of Hydrogenimonas sp. ISO32.</title>
        <authorList>
            <person name="Mino S."/>
            <person name="Fukazawa S."/>
            <person name="Sawabe T."/>
        </authorList>
    </citation>
    <scope>NUCLEOTIDE SEQUENCE [LARGE SCALE GENOMIC DNA]</scope>
    <source>
        <strain evidence="10 11">ISO32</strain>
    </source>
</reference>
<comment type="similarity">
    <text evidence="1">Belongs to the CRISPR-associated Csm3 family.</text>
</comment>
<dbReference type="PANTHER" id="PTHR35579:SF3">
    <property type="entry name" value="CRISPR SYSTEM CMS ENDORIBONUCLEASE CSM3"/>
    <property type="match status" value="1"/>
</dbReference>
<keyword evidence="7" id="KW-0051">Antiviral defense</keyword>
<dbReference type="InterPro" id="IPR013412">
    <property type="entry name" value="CRISPR-assoc_RAMP_Csm3"/>
</dbReference>
<dbReference type="Pfam" id="PF03787">
    <property type="entry name" value="RAMPs"/>
    <property type="match status" value="1"/>
</dbReference>
<keyword evidence="5" id="KW-0378">Hydrolase</keyword>
<gene>
    <name evidence="10" type="primary">csm3</name>
    <name evidence="10" type="ORF">HCR_02710</name>
</gene>
<dbReference type="PANTHER" id="PTHR35579">
    <property type="entry name" value="CRISPR SYSTEM CMS ENDORIBONUCLEASE CSM3"/>
    <property type="match status" value="1"/>
</dbReference>
<protein>
    <recommendedName>
        <fullName evidence="2">CRISPR system Cms endoribonuclease Csm3</fullName>
    </recommendedName>
    <alternativeName>
        <fullName evidence="8">CRISPR type III A-associated RAMP protein Csm3</fullName>
    </alternativeName>
</protein>
<dbReference type="RefSeq" id="WP_286337171.1">
    <property type="nucleotide sequence ID" value="NZ_AP027370.1"/>
</dbReference>
<evidence type="ECO:0000256" key="7">
    <source>
        <dbReference type="ARBA" id="ARBA00023118"/>
    </source>
</evidence>
<organism evidence="10 11">
    <name type="scientific">Hydrogenimonas cancrithermarum</name>
    <dbReference type="NCBI Taxonomy" id="2993563"/>
    <lineage>
        <taxon>Bacteria</taxon>
        <taxon>Pseudomonadati</taxon>
        <taxon>Campylobacterota</taxon>
        <taxon>Epsilonproteobacteria</taxon>
        <taxon>Campylobacterales</taxon>
        <taxon>Hydrogenimonadaceae</taxon>
        <taxon>Hydrogenimonas</taxon>
    </lineage>
</organism>
<name>A0ABM8FI70_9BACT</name>
<evidence type="ECO:0000313" key="11">
    <source>
        <dbReference type="Proteomes" id="UP001321445"/>
    </source>
</evidence>
<feature type="domain" description="CRISPR type III-associated protein" evidence="9">
    <location>
        <begin position="10"/>
        <end position="202"/>
    </location>
</feature>
<dbReference type="InterPro" id="IPR005537">
    <property type="entry name" value="RAMP_III_fam"/>
</dbReference>
<evidence type="ECO:0000256" key="4">
    <source>
        <dbReference type="ARBA" id="ARBA00022759"/>
    </source>
</evidence>
<proteinExistence type="inferred from homology"/>
<sequence>MNIVSYKGQIEVLSGLHIGGGDDTMKIGGIDNSVIKNVNTDEPYIPGSSLKGKMRSLLEWDLKLVGNGDGGPFSSKFLDNILNSDDKEMAKNLLKLFGDPEPESPYGITRISVGDCPLNEKSKVIKYSEAKFENSIDRKKGTAKNPRQTERVPAGVKFDFDIRVKILEEDDEGALLALLERGMQLVEQDYLGGSGSRGYGRIAFVDVQKEA</sequence>
<evidence type="ECO:0000256" key="6">
    <source>
        <dbReference type="ARBA" id="ARBA00022884"/>
    </source>
</evidence>
<keyword evidence="11" id="KW-1185">Reference proteome</keyword>
<dbReference type="EMBL" id="AP027370">
    <property type="protein sequence ID" value="BDY11959.1"/>
    <property type="molecule type" value="Genomic_DNA"/>
</dbReference>
<evidence type="ECO:0000313" key="10">
    <source>
        <dbReference type="EMBL" id="BDY11959.1"/>
    </source>
</evidence>
<evidence type="ECO:0000256" key="3">
    <source>
        <dbReference type="ARBA" id="ARBA00022722"/>
    </source>
</evidence>
<evidence type="ECO:0000256" key="2">
    <source>
        <dbReference type="ARBA" id="ARBA00022150"/>
    </source>
</evidence>
<evidence type="ECO:0000256" key="5">
    <source>
        <dbReference type="ARBA" id="ARBA00022801"/>
    </source>
</evidence>
<dbReference type="NCBIfam" id="TIGR02582">
    <property type="entry name" value="cas7_TM1809"/>
    <property type="match status" value="1"/>
</dbReference>
<evidence type="ECO:0000259" key="9">
    <source>
        <dbReference type="Pfam" id="PF03787"/>
    </source>
</evidence>
<keyword evidence="3" id="KW-0540">Nuclease</keyword>
<evidence type="ECO:0000256" key="8">
    <source>
        <dbReference type="ARBA" id="ARBA00033183"/>
    </source>
</evidence>
<dbReference type="InterPro" id="IPR052216">
    <property type="entry name" value="CRISPR_Csm3_endoribonuclease"/>
</dbReference>
<dbReference type="Proteomes" id="UP001321445">
    <property type="component" value="Chromosome"/>
</dbReference>
<keyword evidence="4" id="KW-0255">Endonuclease</keyword>
<evidence type="ECO:0000256" key="1">
    <source>
        <dbReference type="ARBA" id="ARBA00006342"/>
    </source>
</evidence>